<evidence type="ECO:0000256" key="3">
    <source>
        <dbReference type="ARBA" id="ARBA00023315"/>
    </source>
</evidence>
<evidence type="ECO:0000313" key="4">
    <source>
        <dbReference type="EMBL" id="KAK8962311.1"/>
    </source>
</evidence>
<dbReference type="InterPro" id="IPR050317">
    <property type="entry name" value="Plant_Fungal_Acyltransferase"/>
</dbReference>
<dbReference type="InterPro" id="IPR023213">
    <property type="entry name" value="CAT-like_dom_sf"/>
</dbReference>
<sequence>MTTGDKRDENPMKYKAKGKLCFSVAPATLRASLSAVLQEYYPLAGRLRAVGGDSEKLELDCNGEGALFVEASSAISVDQFLDGSQRPNKNSNC</sequence>
<evidence type="ECO:0000256" key="2">
    <source>
        <dbReference type="ARBA" id="ARBA00022679"/>
    </source>
</evidence>
<keyword evidence="3" id="KW-0012">Acyltransferase</keyword>
<dbReference type="Proteomes" id="UP001412067">
    <property type="component" value="Unassembled WGS sequence"/>
</dbReference>
<organism evidence="4 5">
    <name type="scientific">Platanthera guangdongensis</name>
    <dbReference type="NCBI Taxonomy" id="2320717"/>
    <lineage>
        <taxon>Eukaryota</taxon>
        <taxon>Viridiplantae</taxon>
        <taxon>Streptophyta</taxon>
        <taxon>Embryophyta</taxon>
        <taxon>Tracheophyta</taxon>
        <taxon>Spermatophyta</taxon>
        <taxon>Magnoliopsida</taxon>
        <taxon>Liliopsida</taxon>
        <taxon>Asparagales</taxon>
        <taxon>Orchidaceae</taxon>
        <taxon>Orchidoideae</taxon>
        <taxon>Orchideae</taxon>
        <taxon>Orchidinae</taxon>
        <taxon>Platanthera</taxon>
    </lineage>
</organism>
<dbReference type="PANTHER" id="PTHR31642">
    <property type="entry name" value="TRICHOTHECENE 3-O-ACETYLTRANSFERASE"/>
    <property type="match status" value="1"/>
</dbReference>
<dbReference type="PANTHER" id="PTHR31642:SF310">
    <property type="entry name" value="FATTY ALCOHOL:CAFFEOYL-COA ACYLTRANSFERASE"/>
    <property type="match status" value="1"/>
</dbReference>
<comment type="caution">
    <text evidence="4">The sequence shown here is derived from an EMBL/GenBank/DDBJ whole genome shotgun (WGS) entry which is preliminary data.</text>
</comment>
<comment type="similarity">
    <text evidence="1">Belongs to the plant acyltransferase family.</text>
</comment>
<reference evidence="4 5" key="1">
    <citation type="journal article" date="2022" name="Nat. Plants">
        <title>Genomes of leafy and leafless Platanthera orchids illuminate the evolution of mycoheterotrophy.</title>
        <authorList>
            <person name="Li M.H."/>
            <person name="Liu K.W."/>
            <person name="Li Z."/>
            <person name="Lu H.C."/>
            <person name="Ye Q.L."/>
            <person name="Zhang D."/>
            <person name="Wang J.Y."/>
            <person name="Li Y.F."/>
            <person name="Zhong Z.M."/>
            <person name="Liu X."/>
            <person name="Yu X."/>
            <person name="Liu D.K."/>
            <person name="Tu X.D."/>
            <person name="Liu B."/>
            <person name="Hao Y."/>
            <person name="Liao X.Y."/>
            <person name="Jiang Y.T."/>
            <person name="Sun W.H."/>
            <person name="Chen J."/>
            <person name="Chen Y.Q."/>
            <person name="Ai Y."/>
            <person name="Zhai J.W."/>
            <person name="Wu S.S."/>
            <person name="Zhou Z."/>
            <person name="Hsiao Y.Y."/>
            <person name="Wu W.L."/>
            <person name="Chen Y.Y."/>
            <person name="Lin Y.F."/>
            <person name="Hsu J.L."/>
            <person name="Li C.Y."/>
            <person name="Wang Z.W."/>
            <person name="Zhao X."/>
            <person name="Zhong W.Y."/>
            <person name="Ma X.K."/>
            <person name="Ma L."/>
            <person name="Huang J."/>
            <person name="Chen G.Z."/>
            <person name="Huang M.Z."/>
            <person name="Huang L."/>
            <person name="Peng D.H."/>
            <person name="Luo Y.B."/>
            <person name="Zou S.Q."/>
            <person name="Chen S.P."/>
            <person name="Lan S."/>
            <person name="Tsai W.C."/>
            <person name="Van de Peer Y."/>
            <person name="Liu Z.J."/>
        </authorList>
    </citation>
    <scope>NUCLEOTIDE SEQUENCE [LARGE SCALE GENOMIC DNA]</scope>
    <source>
        <strain evidence="4">Lor288</strain>
    </source>
</reference>
<dbReference type="Pfam" id="PF02458">
    <property type="entry name" value="Transferase"/>
    <property type="match status" value="1"/>
</dbReference>
<dbReference type="Gene3D" id="3.30.559.10">
    <property type="entry name" value="Chloramphenicol acetyltransferase-like domain"/>
    <property type="match status" value="1"/>
</dbReference>
<name>A0ABR2ME56_9ASPA</name>
<keyword evidence="2" id="KW-0808">Transferase</keyword>
<protein>
    <submittedName>
        <fullName evidence="4">Anthranilate N-benzoyltransferase protein 3</fullName>
    </submittedName>
</protein>
<dbReference type="EMBL" id="JBBWWR010000008">
    <property type="protein sequence ID" value="KAK8962311.1"/>
    <property type="molecule type" value="Genomic_DNA"/>
</dbReference>
<evidence type="ECO:0000313" key="5">
    <source>
        <dbReference type="Proteomes" id="UP001412067"/>
    </source>
</evidence>
<gene>
    <name evidence="4" type="primary">HCBT3</name>
    <name evidence="4" type="ORF">KSP40_PGU019332</name>
</gene>
<proteinExistence type="inferred from homology"/>
<accession>A0ABR2ME56</accession>
<keyword evidence="5" id="KW-1185">Reference proteome</keyword>
<evidence type="ECO:0000256" key="1">
    <source>
        <dbReference type="ARBA" id="ARBA00009861"/>
    </source>
</evidence>